<keyword evidence="5 9" id="KW-0798">TonB box</keyword>
<evidence type="ECO:0000256" key="4">
    <source>
        <dbReference type="ARBA" id="ARBA00022692"/>
    </source>
</evidence>
<comment type="caution">
    <text evidence="13">The sequence shown here is derived from an EMBL/GenBank/DDBJ whole genome shotgun (WGS) entry which is preliminary data.</text>
</comment>
<reference evidence="13 14" key="1">
    <citation type="submission" date="2020-08" db="EMBL/GenBank/DDBJ databases">
        <title>Genomic Encyclopedia of Type Strains, Phase III (KMG-III): the genomes of soil and plant-associated and newly described type strains.</title>
        <authorList>
            <person name="Whitman W."/>
        </authorList>
    </citation>
    <scope>NUCLEOTIDE SEQUENCE [LARGE SCALE GENOMIC DNA]</scope>
    <source>
        <strain evidence="13 14">CECT 8799</strain>
    </source>
</reference>
<keyword evidence="4 8" id="KW-0812">Transmembrane</keyword>
<feature type="signal peptide" evidence="10">
    <location>
        <begin position="1"/>
        <end position="26"/>
    </location>
</feature>
<dbReference type="Proteomes" id="UP000535937">
    <property type="component" value="Unassembled WGS sequence"/>
</dbReference>
<dbReference type="PROSITE" id="PS52016">
    <property type="entry name" value="TONB_DEPENDENT_REC_3"/>
    <property type="match status" value="1"/>
</dbReference>
<keyword evidence="2 8" id="KW-0813">Transport</keyword>
<evidence type="ECO:0000313" key="14">
    <source>
        <dbReference type="Proteomes" id="UP000535937"/>
    </source>
</evidence>
<evidence type="ECO:0000259" key="11">
    <source>
        <dbReference type="Pfam" id="PF00593"/>
    </source>
</evidence>
<evidence type="ECO:0000256" key="9">
    <source>
        <dbReference type="RuleBase" id="RU003357"/>
    </source>
</evidence>
<evidence type="ECO:0000259" key="12">
    <source>
        <dbReference type="Pfam" id="PF07715"/>
    </source>
</evidence>
<dbReference type="SUPFAM" id="SSF56935">
    <property type="entry name" value="Porins"/>
    <property type="match status" value="1"/>
</dbReference>
<dbReference type="InterPro" id="IPR039426">
    <property type="entry name" value="TonB-dep_rcpt-like"/>
</dbReference>
<dbReference type="PANTHER" id="PTHR47234:SF3">
    <property type="entry name" value="SECRETIN_TONB SHORT N-TERMINAL DOMAIN-CONTAINING PROTEIN"/>
    <property type="match status" value="1"/>
</dbReference>
<sequence>MKNHRHLGVPSLLAMAIAATSNPLIAQEEVLEEVITIGTRVEGRSAQDSAAPVDVITGEEFVNQGDGDLSNLLRNVVPSYNVNAQPISDAASIARPANLRGLSSDSTLVLVNGKRRHRAAVISFLGGGLSDGAQGPDISVIPAIALKQVEVLRDGAAAQYGSDAIAGVINFQLKDDSDGAVVETKWGTTAEGDGDQWMVTGNVGLPLTDAGFANFSYEMREQDATSRSVQRDDAAGLIVAGNTAVQDPAQIWGQPEVKDDIKVFANLGLELGNGAEAYAFGNYASKTVDGGFYYRNPNTRPGVYGLKIVHNEGQPDEYVTYDRLVADLTGDMSGGCPVAGTPTGLDSQDAEGLAAVMADPNCFVFNEMFPGGFTPRFGGDVVDLAGVAGVRGEMDSGWGYDISVGVGRNEVEFFIYNTVNASLGSASPTEFNPGTYIQLEKNFNADFTKTLALGGTDLHFASGFEWREEQFEAQVGDQASWEVGPLVDQRFTIGSNGFPGFGPQVAGTFDRRNIALYTDAEAEVTDSLLLGAALRWEDFSDFGSTSNYKLSAHYQVLDSLAFRATTTTGFRAPTPGQSNITNVSTVFVGGELVNQGTIPPTSPVAQFYGGKQLEPEESQSFALGAVFNIGALDVTIDYFDIDVEGRLSQSQDVTLSDTDRQALVDAGITGAESLTSFKFYTNDFDTNTRGVDLVATYPLDLFGGSTDLSAAFNWTETEITDFNPETMSNLRIRQIEDNLPNTRGNISLRHAQGSWRALARVNYFGAYWEPHLEDDTLPIDVPSEVTLDLEFGYDITENASLIAGAENVLDNYPVEHEWAGIAGAKYPTTSPMGFNGAFYYMRARYEF</sequence>
<evidence type="ECO:0000256" key="10">
    <source>
        <dbReference type="SAM" id="SignalP"/>
    </source>
</evidence>
<proteinExistence type="inferred from homology"/>
<gene>
    <name evidence="13" type="ORF">FHS09_003530</name>
</gene>
<evidence type="ECO:0000256" key="6">
    <source>
        <dbReference type="ARBA" id="ARBA00023136"/>
    </source>
</evidence>
<dbReference type="Pfam" id="PF00593">
    <property type="entry name" value="TonB_dep_Rec_b-barrel"/>
    <property type="match status" value="1"/>
</dbReference>
<keyword evidence="3 8" id="KW-1134">Transmembrane beta strand</keyword>
<comment type="subcellular location">
    <subcellularLocation>
        <location evidence="1 8">Cell outer membrane</location>
        <topology evidence="1 8">Multi-pass membrane protein</topology>
    </subcellularLocation>
</comment>
<evidence type="ECO:0000256" key="3">
    <source>
        <dbReference type="ARBA" id="ARBA00022452"/>
    </source>
</evidence>
<keyword evidence="10" id="KW-0732">Signal</keyword>
<organism evidence="13 14">
    <name type="scientific">Microbulbifer rhizosphaerae</name>
    <dbReference type="NCBI Taxonomy" id="1562603"/>
    <lineage>
        <taxon>Bacteria</taxon>
        <taxon>Pseudomonadati</taxon>
        <taxon>Pseudomonadota</taxon>
        <taxon>Gammaproteobacteria</taxon>
        <taxon>Cellvibrionales</taxon>
        <taxon>Microbulbiferaceae</taxon>
        <taxon>Microbulbifer</taxon>
    </lineage>
</organism>
<dbReference type="CDD" id="cd01347">
    <property type="entry name" value="ligand_gated_channel"/>
    <property type="match status" value="1"/>
</dbReference>
<keyword evidence="13" id="KW-0675">Receptor</keyword>
<evidence type="ECO:0000256" key="5">
    <source>
        <dbReference type="ARBA" id="ARBA00023077"/>
    </source>
</evidence>
<dbReference type="AlphaFoldDB" id="A0A7W4ZAL0"/>
<evidence type="ECO:0000256" key="1">
    <source>
        <dbReference type="ARBA" id="ARBA00004571"/>
    </source>
</evidence>
<dbReference type="InterPro" id="IPR037066">
    <property type="entry name" value="Plug_dom_sf"/>
</dbReference>
<feature type="chain" id="PRO_5031512075" evidence="10">
    <location>
        <begin position="27"/>
        <end position="847"/>
    </location>
</feature>
<keyword evidence="7 8" id="KW-0998">Cell outer membrane</keyword>
<dbReference type="Pfam" id="PF07715">
    <property type="entry name" value="Plug"/>
    <property type="match status" value="1"/>
</dbReference>
<keyword evidence="6 8" id="KW-0472">Membrane</keyword>
<dbReference type="EMBL" id="JACHWZ010000019">
    <property type="protein sequence ID" value="MBB3062681.1"/>
    <property type="molecule type" value="Genomic_DNA"/>
</dbReference>
<evidence type="ECO:0000256" key="2">
    <source>
        <dbReference type="ARBA" id="ARBA00022448"/>
    </source>
</evidence>
<dbReference type="InterPro" id="IPR036942">
    <property type="entry name" value="Beta-barrel_TonB_sf"/>
</dbReference>
<dbReference type="InterPro" id="IPR012910">
    <property type="entry name" value="Plug_dom"/>
</dbReference>
<evidence type="ECO:0000313" key="13">
    <source>
        <dbReference type="EMBL" id="MBB3062681.1"/>
    </source>
</evidence>
<dbReference type="Gene3D" id="2.40.170.20">
    <property type="entry name" value="TonB-dependent receptor, beta-barrel domain"/>
    <property type="match status" value="1"/>
</dbReference>
<evidence type="ECO:0000256" key="7">
    <source>
        <dbReference type="ARBA" id="ARBA00023237"/>
    </source>
</evidence>
<keyword evidence="14" id="KW-1185">Reference proteome</keyword>
<dbReference type="GO" id="GO:0009279">
    <property type="term" value="C:cell outer membrane"/>
    <property type="evidence" value="ECO:0007669"/>
    <property type="project" value="UniProtKB-SubCell"/>
</dbReference>
<dbReference type="Gene3D" id="2.170.130.10">
    <property type="entry name" value="TonB-dependent receptor, plug domain"/>
    <property type="match status" value="1"/>
</dbReference>
<feature type="domain" description="TonB-dependent receptor-like beta-barrel" evidence="11">
    <location>
        <begin position="393"/>
        <end position="808"/>
    </location>
</feature>
<dbReference type="InterPro" id="IPR000531">
    <property type="entry name" value="Beta-barrel_TonB"/>
</dbReference>
<protein>
    <submittedName>
        <fullName evidence="13">Iron complex outermembrane receptor protein</fullName>
    </submittedName>
</protein>
<accession>A0A7W4ZAL0</accession>
<dbReference type="RefSeq" id="WP_183462193.1">
    <property type="nucleotide sequence ID" value="NZ_JACHWZ010000019.1"/>
</dbReference>
<evidence type="ECO:0000256" key="8">
    <source>
        <dbReference type="PROSITE-ProRule" id="PRU01360"/>
    </source>
</evidence>
<feature type="domain" description="TonB-dependent receptor plug" evidence="12">
    <location>
        <begin position="46"/>
        <end position="168"/>
    </location>
</feature>
<name>A0A7W4ZAL0_9GAMM</name>
<comment type="similarity">
    <text evidence="8 9">Belongs to the TonB-dependent receptor family.</text>
</comment>
<dbReference type="PANTHER" id="PTHR47234">
    <property type="match status" value="1"/>
</dbReference>